<protein>
    <recommendedName>
        <fullName evidence="1">Protein kinase domain-containing protein</fullName>
    </recommendedName>
</protein>
<feature type="domain" description="Protein kinase" evidence="1">
    <location>
        <begin position="297"/>
        <end position="587"/>
    </location>
</feature>
<dbReference type="InterPro" id="IPR000719">
    <property type="entry name" value="Prot_kinase_dom"/>
</dbReference>
<dbReference type="Pfam" id="PF00069">
    <property type="entry name" value="Pkinase"/>
    <property type="match status" value="2"/>
</dbReference>
<dbReference type="GO" id="GO:0004674">
    <property type="term" value="F:protein serine/threonine kinase activity"/>
    <property type="evidence" value="ECO:0007669"/>
    <property type="project" value="TreeGrafter"/>
</dbReference>
<evidence type="ECO:0000313" key="2">
    <source>
        <dbReference type="EMBL" id="KAK5635181.1"/>
    </source>
</evidence>
<dbReference type="CDD" id="cd00180">
    <property type="entry name" value="PKc"/>
    <property type="match status" value="2"/>
</dbReference>
<dbReference type="Proteomes" id="UP001305414">
    <property type="component" value="Unassembled WGS sequence"/>
</dbReference>
<proteinExistence type="predicted"/>
<dbReference type="PANTHER" id="PTHR44167">
    <property type="entry name" value="OVARIAN-SPECIFIC SERINE/THREONINE-PROTEIN KINASE LOK-RELATED"/>
    <property type="match status" value="1"/>
</dbReference>
<organism evidence="2 3">
    <name type="scientific">Xylaria bambusicola</name>
    <dbReference type="NCBI Taxonomy" id="326684"/>
    <lineage>
        <taxon>Eukaryota</taxon>
        <taxon>Fungi</taxon>
        <taxon>Dikarya</taxon>
        <taxon>Ascomycota</taxon>
        <taxon>Pezizomycotina</taxon>
        <taxon>Sordariomycetes</taxon>
        <taxon>Xylariomycetidae</taxon>
        <taxon>Xylariales</taxon>
        <taxon>Xylariaceae</taxon>
        <taxon>Xylaria</taxon>
    </lineage>
</organism>
<dbReference type="Gene3D" id="1.10.510.10">
    <property type="entry name" value="Transferase(Phosphotransferase) domain 1"/>
    <property type="match status" value="2"/>
</dbReference>
<keyword evidence="3" id="KW-1185">Reference proteome</keyword>
<sequence>MNERKLLEGLRDVGHPHIIELLTSFERESELGMLFPLATYDLDKYMRQTPPPVNDSYVSWVLNQLLGLTDALCKIHEYDGGYSSSPRDSRGYHRDLKPQNILFFQDPAMPQLQGIFRISDFGLGKFRANERNATISRTATRTDNAKWGTPMYAPPELEFEDAPSNLYDMWSLGCIFLEFLTWIQLGSEGRNAITDKIQKFFVKGRYGDFDVHHEVAELIKELRRENSNMVLKEILETVVNRLLVWDPQGRWTSSQLYGHLRKIEEQKDSVSSIQDSPWHPKIFSRFRWHDNGEESEYDRNVNLSMGQRRPFMLGPRLGQSKAVVYKIFCKGQLFALKLIESTTGGATITAAANEIGILSRLDHGHIVQFVGSYRKPLDKQRLEIGIILYPAAECNLEQFLKRIADHDLEDNKEALRTFFGCLSRIVRLLHVDESVKHKDIKPQNILVNERIVFFSDFGISRYFPDGNSVTSGPSRHTRRYSAPEVVKSDKRGRRADIFSLGCVFLEIITVISGHRVRELSAYLNENEEQRNYFENAAKVRSWIEEKLAKVLSPPDSGILSTIVKMLDHNPEKRPDAEEVVQTMETLFTHACHVCS</sequence>
<dbReference type="EMBL" id="JAWHQM010000049">
    <property type="protein sequence ID" value="KAK5635181.1"/>
    <property type="molecule type" value="Genomic_DNA"/>
</dbReference>
<name>A0AAN7ZCT6_9PEZI</name>
<dbReference type="GO" id="GO:0044773">
    <property type="term" value="P:mitotic DNA damage checkpoint signaling"/>
    <property type="evidence" value="ECO:0007669"/>
    <property type="project" value="TreeGrafter"/>
</dbReference>
<dbReference type="PROSITE" id="PS50011">
    <property type="entry name" value="PROTEIN_KINASE_DOM"/>
    <property type="match status" value="2"/>
</dbReference>
<dbReference type="SUPFAM" id="SSF56112">
    <property type="entry name" value="Protein kinase-like (PK-like)"/>
    <property type="match status" value="2"/>
</dbReference>
<dbReference type="PROSITE" id="PS00108">
    <property type="entry name" value="PROTEIN_KINASE_ST"/>
    <property type="match status" value="1"/>
</dbReference>
<feature type="domain" description="Protein kinase" evidence="1">
    <location>
        <begin position="1"/>
        <end position="262"/>
    </location>
</feature>
<evidence type="ECO:0000313" key="3">
    <source>
        <dbReference type="Proteomes" id="UP001305414"/>
    </source>
</evidence>
<accession>A0AAN7ZCT6</accession>
<dbReference type="GO" id="GO:0005737">
    <property type="term" value="C:cytoplasm"/>
    <property type="evidence" value="ECO:0007669"/>
    <property type="project" value="TreeGrafter"/>
</dbReference>
<dbReference type="GO" id="GO:0005634">
    <property type="term" value="C:nucleus"/>
    <property type="evidence" value="ECO:0007669"/>
    <property type="project" value="TreeGrafter"/>
</dbReference>
<comment type="caution">
    <text evidence="2">The sequence shown here is derived from an EMBL/GenBank/DDBJ whole genome shotgun (WGS) entry which is preliminary data.</text>
</comment>
<dbReference type="GO" id="GO:0005524">
    <property type="term" value="F:ATP binding"/>
    <property type="evidence" value="ECO:0007669"/>
    <property type="project" value="InterPro"/>
</dbReference>
<dbReference type="AlphaFoldDB" id="A0AAN7ZCT6"/>
<reference evidence="2 3" key="1">
    <citation type="submission" date="2023-10" db="EMBL/GenBank/DDBJ databases">
        <title>Draft genome sequence of Xylaria bambusicola isolate GMP-LS, the root and basal stem rot pathogen of sugarcane in Indonesia.</title>
        <authorList>
            <person name="Selvaraj P."/>
            <person name="Muralishankar V."/>
            <person name="Muruganantham S."/>
            <person name="Sp S."/>
            <person name="Haryani S."/>
            <person name="Lau K.J.X."/>
            <person name="Naqvi N.I."/>
        </authorList>
    </citation>
    <scope>NUCLEOTIDE SEQUENCE [LARGE SCALE GENOMIC DNA]</scope>
    <source>
        <strain evidence="2">GMP-LS</strain>
    </source>
</reference>
<evidence type="ECO:0000259" key="1">
    <source>
        <dbReference type="PROSITE" id="PS50011"/>
    </source>
</evidence>
<dbReference type="SMART" id="SM00220">
    <property type="entry name" value="S_TKc"/>
    <property type="match status" value="1"/>
</dbReference>
<dbReference type="Gene3D" id="3.30.200.20">
    <property type="entry name" value="Phosphorylase Kinase, domain 1"/>
    <property type="match status" value="1"/>
</dbReference>
<dbReference type="InterPro" id="IPR008271">
    <property type="entry name" value="Ser/Thr_kinase_AS"/>
</dbReference>
<gene>
    <name evidence="2" type="ORF">RRF57_010893</name>
</gene>
<dbReference type="InterPro" id="IPR011009">
    <property type="entry name" value="Kinase-like_dom_sf"/>
</dbReference>
<dbReference type="PANTHER" id="PTHR44167:SF24">
    <property type="entry name" value="SERINE_THREONINE-PROTEIN KINASE CHK2"/>
    <property type="match status" value="1"/>
</dbReference>